<evidence type="ECO:0000313" key="1">
    <source>
        <dbReference type="EMBL" id="KAI0059803.1"/>
    </source>
</evidence>
<reference evidence="1" key="2">
    <citation type="journal article" date="2022" name="New Phytol.">
        <title>Evolutionary transition to the ectomycorrhizal habit in the genomes of a hyperdiverse lineage of mushroom-forming fungi.</title>
        <authorList>
            <person name="Looney B."/>
            <person name="Miyauchi S."/>
            <person name="Morin E."/>
            <person name="Drula E."/>
            <person name="Courty P.E."/>
            <person name="Kohler A."/>
            <person name="Kuo A."/>
            <person name="LaButti K."/>
            <person name="Pangilinan J."/>
            <person name="Lipzen A."/>
            <person name="Riley R."/>
            <person name="Andreopoulos W."/>
            <person name="He G."/>
            <person name="Johnson J."/>
            <person name="Nolan M."/>
            <person name="Tritt A."/>
            <person name="Barry K.W."/>
            <person name="Grigoriev I.V."/>
            <person name="Nagy L.G."/>
            <person name="Hibbett D."/>
            <person name="Henrissat B."/>
            <person name="Matheny P.B."/>
            <person name="Labbe J."/>
            <person name="Martin F.M."/>
        </authorList>
    </citation>
    <scope>NUCLEOTIDE SEQUENCE</scope>
    <source>
        <strain evidence="1">HHB10654</strain>
    </source>
</reference>
<accession>A0ACB8STG9</accession>
<comment type="caution">
    <text evidence="1">The sequence shown here is derived from an EMBL/GenBank/DDBJ whole genome shotgun (WGS) entry which is preliminary data.</text>
</comment>
<sequence length="264" mass="30193">MYHIYINTTEYLCARGELPYDHALHEQVVALSSWDGSEADIFSVSCLAAALGIVKQAFVNMQRAGDMPSPQRISFEWRELQDGTTEYLYISGARFPIRVWMVGRIQDIELEHFYYRPGPILTVIEPVFEENVRAANAVLTFLTNQTRVQQYYDYRPHDAITAYGHTAELDATASTLEDTFTRTRSETHMRSRLYDATDLLDPREATVSLTSLDFDVGDLVLQEVFICRTTYGVYGDSIKGDAKYELRYLYKLADSYSMSSGQFL</sequence>
<reference evidence="1" key="1">
    <citation type="submission" date="2021-03" db="EMBL/GenBank/DDBJ databases">
        <authorList>
            <consortium name="DOE Joint Genome Institute"/>
            <person name="Ahrendt S."/>
            <person name="Looney B.P."/>
            <person name="Miyauchi S."/>
            <person name="Morin E."/>
            <person name="Drula E."/>
            <person name="Courty P.E."/>
            <person name="Chicoki N."/>
            <person name="Fauchery L."/>
            <person name="Kohler A."/>
            <person name="Kuo A."/>
            <person name="Labutti K."/>
            <person name="Pangilinan J."/>
            <person name="Lipzen A."/>
            <person name="Riley R."/>
            <person name="Andreopoulos W."/>
            <person name="He G."/>
            <person name="Johnson J."/>
            <person name="Barry K.W."/>
            <person name="Grigoriev I.V."/>
            <person name="Nagy L."/>
            <person name="Hibbett D."/>
            <person name="Henrissat B."/>
            <person name="Matheny P.B."/>
            <person name="Labbe J."/>
            <person name="Martin F."/>
        </authorList>
    </citation>
    <scope>NUCLEOTIDE SEQUENCE</scope>
    <source>
        <strain evidence="1">HHB10654</strain>
    </source>
</reference>
<dbReference type="EMBL" id="MU277223">
    <property type="protein sequence ID" value="KAI0059803.1"/>
    <property type="molecule type" value="Genomic_DNA"/>
</dbReference>
<evidence type="ECO:0000313" key="2">
    <source>
        <dbReference type="Proteomes" id="UP000814140"/>
    </source>
</evidence>
<organism evidence="1 2">
    <name type="scientific">Artomyces pyxidatus</name>
    <dbReference type="NCBI Taxonomy" id="48021"/>
    <lineage>
        <taxon>Eukaryota</taxon>
        <taxon>Fungi</taxon>
        <taxon>Dikarya</taxon>
        <taxon>Basidiomycota</taxon>
        <taxon>Agaricomycotina</taxon>
        <taxon>Agaricomycetes</taxon>
        <taxon>Russulales</taxon>
        <taxon>Auriscalpiaceae</taxon>
        <taxon>Artomyces</taxon>
    </lineage>
</organism>
<dbReference type="Proteomes" id="UP000814140">
    <property type="component" value="Unassembled WGS sequence"/>
</dbReference>
<protein>
    <submittedName>
        <fullName evidence="1">Uncharacterized protein</fullName>
    </submittedName>
</protein>
<proteinExistence type="predicted"/>
<keyword evidence="2" id="KW-1185">Reference proteome</keyword>
<gene>
    <name evidence="1" type="ORF">BV25DRAFT_1918190</name>
</gene>
<name>A0ACB8STG9_9AGAM</name>